<sequence>MSIVLLPLPPPAPGCRPRSSAPSATETRRRRNRAYRQPLAMREQLERGGRGKRGDGTTVELIVSSRPP</sequence>
<name>Q6Z5J5_ORYSJ</name>
<dbReference type="AlphaFoldDB" id="Q6Z5J5"/>
<dbReference type="Proteomes" id="UP000000763">
    <property type="component" value="Chromosome 2"/>
</dbReference>
<evidence type="ECO:0000313" key="2">
    <source>
        <dbReference type="EMBL" id="BAD17271.1"/>
    </source>
</evidence>
<proteinExistence type="predicted"/>
<organism evidence="2 3">
    <name type="scientific">Oryza sativa subsp. japonica</name>
    <name type="common">Rice</name>
    <dbReference type="NCBI Taxonomy" id="39947"/>
    <lineage>
        <taxon>Eukaryota</taxon>
        <taxon>Viridiplantae</taxon>
        <taxon>Streptophyta</taxon>
        <taxon>Embryophyta</taxon>
        <taxon>Tracheophyta</taxon>
        <taxon>Spermatophyta</taxon>
        <taxon>Magnoliopsida</taxon>
        <taxon>Liliopsida</taxon>
        <taxon>Poales</taxon>
        <taxon>Poaceae</taxon>
        <taxon>BOP clade</taxon>
        <taxon>Oryzoideae</taxon>
        <taxon>Oryzeae</taxon>
        <taxon>Oryzinae</taxon>
        <taxon>Oryza</taxon>
        <taxon>Oryza sativa</taxon>
    </lineage>
</organism>
<gene>
    <name evidence="2" type="primary">P0689H05.22</name>
</gene>
<evidence type="ECO:0000313" key="3">
    <source>
        <dbReference type="Proteomes" id="UP000000763"/>
    </source>
</evidence>
<dbReference type="EMBL" id="AP005114">
    <property type="protein sequence ID" value="BAD17271.1"/>
    <property type="molecule type" value="Genomic_DNA"/>
</dbReference>
<reference evidence="3" key="1">
    <citation type="journal article" date="2005" name="Nature">
        <title>The map-based sequence of the rice genome.</title>
        <authorList>
            <consortium name="International rice genome sequencing project (IRGSP)"/>
            <person name="Matsumoto T."/>
            <person name="Wu J."/>
            <person name="Kanamori H."/>
            <person name="Katayose Y."/>
            <person name="Fujisawa M."/>
            <person name="Namiki N."/>
            <person name="Mizuno H."/>
            <person name="Yamamoto K."/>
            <person name="Antonio B.A."/>
            <person name="Baba T."/>
            <person name="Sakata K."/>
            <person name="Nagamura Y."/>
            <person name="Aoki H."/>
            <person name="Arikawa K."/>
            <person name="Arita K."/>
            <person name="Bito T."/>
            <person name="Chiden Y."/>
            <person name="Fujitsuka N."/>
            <person name="Fukunaka R."/>
            <person name="Hamada M."/>
            <person name="Harada C."/>
            <person name="Hayashi A."/>
            <person name="Hijishita S."/>
            <person name="Honda M."/>
            <person name="Hosokawa S."/>
            <person name="Ichikawa Y."/>
            <person name="Idonuma A."/>
            <person name="Iijima M."/>
            <person name="Ikeda M."/>
            <person name="Ikeno M."/>
            <person name="Ito K."/>
            <person name="Ito S."/>
            <person name="Ito T."/>
            <person name="Ito Y."/>
            <person name="Ito Y."/>
            <person name="Iwabuchi A."/>
            <person name="Kamiya K."/>
            <person name="Karasawa W."/>
            <person name="Kurita K."/>
            <person name="Katagiri S."/>
            <person name="Kikuta A."/>
            <person name="Kobayashi H."/>
            <person name="Kobayashi N."/>
            <person name="Machita K."/>
            <person name="Maehara T."/>
            <person name="Masukawa M."/>
            <person name="Mizubayashi T."/>
            <person name="Mukai Y."/>
            <person name="Nagasaki H."/>
            <person name="Nagata Y."/>
            <person name="Naito S."/>
            <person name="Nakashima M."/>
            <person name="Nakama Y."/>
            <person name="Nakamichi Y."/>
            <person name="Nakamura M."/>
            <person name="Meguro A."/>
            <person name="Negishi M."/>
            <person name="Ohta I."/>
            <person name="Ohta T."/>
            <person name="Okamoto M."/>
            <person name="Ono N."/>
            <person name="Saji S."/>
            <person name="Sakaguchi M."/>
            <person name="Sakai K."/>
            <person name="Shibata M."/>
            <person name="Shimokawa T."/>
            <person name="Song J."/>
            <person name="Takazaki Y."/>
            <person name="Terasawa K."/>
            <person name="Tsugane M."/>
            <person name="Tsuji K."/>
            <person name="Ueda S."/>
            <person name="Waki K."/>
            <person name="Yamagata H."/>
            <person name="Yamamoto M."/>
            <person name="Yamamoto S."/>
            <person name="Yamane H."/>
            <person name="Yoshiki S."/>
            <person name="Yoshihara R."/>
            <person name="Yukawa K."/>
            <person name="Zhong H."/>
            <person name="Yano M."/>
            <person name="Yuan Q."/>
            <person name="Ouyang S."/>
            <person name="Liu J."/>
            <person name="Jones K.M."/>
            <person name="Gansberger K."/>
            <person name="Moffat K."/>
            <person name="Hill J."/>
            <person name="Bera J."/>
            <person name="Fadrosh D."/>
            <person name="Jin S."/>
            <person name="Johri S."/>
            <person name="Kim M."/>
            <person name="Overton L."/>
            <person name="Reardon M."/>
            <person name="Tsitrin T."/>
            <person name="Vuong H."/>
            <person name="Weaver B."/>
            <person name="Ciecko A."/>
            <person name="Tallon L."/>
            <person name="Jackson J."/>
            <person name="Pai G."/>
            <person name="Aken S.V."/>
            <person name="Utterback T."/>
            <person name="Reidmuller S."/>
            <person name="Feldblyum T."/>
            <person name="Hsiao J."/>
            <person name="Zismann V."/>
            <person name="Iobst S."/>
            <person name="de Vazeille A.R."/>
            <person name="Buell C.R."/>
            <person name="Ying K."/>
            <person name="Li Y."/>
            <person name="Lu T."/>
            <person name="Huang Y."/>
            <person name="Zhao Q."/>
            <person name="Feng Q."/>
            <person name="Zhang L."/>
            <person name="Zhu J."/>
            <person name="Weng Q."/>
            <person name="Mu J."/>
            <person name="Lu Y."/>
            <person name="Fan D."/>
            <person name="Liu Y."/>
            <person name="Guan J."/>
            <person name="Zhang Y."/>
            <person name="Yu S."/>
            <person name="Liu X."/>
            <person name="Zhang Y."/>
            <person name="Hong G."/>
            <person name="Han B."/>
            <person name="Choisne N."/>
            <person name="Demange N."/>
            <person name="Orjeda G."/>
            <person name="Samain S."/>
            <person name="Cattolico L."/>
            <person name="Pelletier E."/>
            <person name="Couloux A."/>
            <person name="Segurens B."/>
            <person name="Wincker P."/>
            <person name="D'Hont A."/>
            <person name="Scarpelli C."/>
            <person name="Weissenbach J."/>
            <person name="Salanoubat M."/>
            <person name="Quetier F."/>
            <person name="Yu Y."/>
            <person name="Kim H.R."/>
            <person name="Rambo T."/>
            <person name="Currie J."/>
            <person name="Collura K."/>
            <person name="Luo M."/>
            <person name="Yang T."/>
            <person name="Ammiraju J.S.S."/>
            <person name="Engler F."/>
            <person name="Soderlund C."/>
            <person name="Wing R.A."/>
            <person name="Palmer L.E."/>
            <person name="de la Bastide M."/>
            <person name="Spiegel L."/>
            <person name="Nascimento L."/>
            <person name="Zutavern T."/>
            <person name="O'Shaughnessy A."/>
            <person name="Dike S."/>
            <person name="Dedhia N."/>
            <person name="Preston R."/>
            <person name="Balija V."/>
            <person name="McCombie W.R."/>
            <person name="Chow T."/>
            <person name="Chen H."/>
            <person name="Chung M."/>
            <person name="Chen C."/>
            <person name="Shaw J."/>
            <person name="Wu H."/>
            <person name="Hsiao K."/>
            <person name="Chao Y."/>
            <person name="Chu M."/>
            <person name="Cheng C."/>
            <person name="Hour A."/>
            <person name="Lee P."/>
            <person name="Lin S."/>
            <person name="Lin Y."/>
            <person name="Liou J."/>
            <person name="Liu S."/>
            <person name="Hsing Y."/>
            <person name="Raghuvanshi S."/>
            <person name="Mohanty A."/>
            <person name="Bharti A.K."/>
            <person name="Gaur A."/>
            <person name="Gupta V."/>
            <person name="Kumar D."/>
            <person name="Ravi V."/>
            <person name="Vij S."/>
            <person name="Kapur A."/>
            <person name="Khurana P."/>
            <person name="Khurana P."/>
            <person name="Khurana J.P."/>
            <person name="Tyagi A.K."/>
            <person name="Gaikwad K."/>
            <person name="Singh A."/>
            <person name="Dalal V."/>
            <person name="Srivastava S."/>
            <person name="Dixit A."/>
            <person name="Pal A.K."/>
            <person name="Ghazi I.A."/>
            <person name="Yadav M."/>
            <person name="Pandit A."/>
            <person name="Bhargava A."/>
            <person name="Sureshbabu K."/>
            <person name="Batra K."/>
            <person name="Sharma T.R."/>
            <person name="Mohapatra T."/>
            <person name="Singh N.K."/>
            <person name="Messing J."/>
            <person name="Nelson A.B."/>
            <person name="Fuks G."/>
            <person name="Kavchok S."/>
            <person name="Keizer G."/>
            <person name="Linton E."/>
            <person name="Llaca V."/>
            <person name="Song R."/>
            <person name="Tanyolac B."/>
            <person name="Young S."/>
            <person name="Ho-Il K."/>
            <person name="Hahn J.H."/>
            <person name="Sangsakoo G."/>
            <person name="Vanavichit A."/>
            <person name="de Mattos Luiz.A.T."/>
            <person name="Zimmer P.D."/>
            <person name="Malone G."/>
            <person name="Dellagostin O."/>
            <person name="de Oliveira A.C."/>
            <person name="Bevan M."/>
            <person name="Bancroft I."/>
            <person name="Minx P."/>
            <person name="Cordum H."/>
            <person name="Wilson R."/>
            <person name="Cheng Z."/>
            <person name="Jin W."/>
            <person name="Jiang J."/>
            <person name="Leong S.A."/>
            <person name="Iwama H."/>
            <person name="Gojobori T."/>
            <person name="Itoh T."/>
            <person name="Niimura Y."/>
            <person name="Fujii Y."/>
            <person name="Habara T."/>
            <person name="Sakai H."/>
            <person name="Sato Y."/>
            <person name="Wilson G."/>
            <person name="Kumar K."/>
            <person name="McCouch S."/>
            <person name="Juretic N."/>
            <person name="Hoen D."/>
            <person name="Wright S."/>
            <person name="Bruskiewich R."/>
            <person name="Bureau T."/>
            <person name="Miyao A."/>
            <person name="Hirochika H."/>
            <person name="Nishikawa T."/>
            <person name="Kadowaki K."/>
            <person name="Sugiura M."/>
            <person name="Burr B."/>
            <person name="Sasaki T."/>
        </authorList>
    </citation>
    <scope>NUCLEOTIDE SEQUENCE [LARGE SCALE GENOMIC DNA]</scope>
    <source>
        <strain evidence="3">cv. Nipponbare</strain>
    </source>
</reference>
<evidence type="ECO:0000256" key="1">
    <source>
        <dbReference type="SAM" id="MobiDB-lite"/>
    </source>
</evidence>
<reference evidence="3" key="2">
    <citation type="journal article" date="2008" name="Nucleic Acids Res.">
        <title>The rice annotation project database (RAP-DB): 2008 update.</title>
        <authorList>
            <consortium name="The rice annotation project (RAP)"/>
        </authorList>
    </citation>
    <scope>GENOME REANNOTATION</scope>
    <source>
        <strain evidence="3">cv. Nipponbare</strain>
    </source>
</reference>
<protein>
    <submittedName>
        <fullName evidence="2">Uncharacterized protein</fullName>
    </submittedName>
</protein>
<feature type="region of interest" description="Disordered" evidence="1">
    <location>
        <begin position="1"/>
        <end position="68"/>
    </location>
</feature>
<accession>Q6Z5J5</accession>
<feature type="compositionally biased region" description="Low complexity" evidence="1">
    <location>
        <begin position="15"/>
        <end position="24"/>
    </location>
</feature>
<feature type="compositionally biased region" description="Basic and acidic residues" evidence="1">
    <location>
        <begin position="43"/>
        <end position="55"/>
    </location>
</feature>